<sequence>MAVRVPVRILRSFCSPVGQVRYSKVLSKKTHQAAHKTPEIAHPATKPVIVDPRKIPRYDLSCLVDHVVLRWITAIAHTIGDKHVSYPDKLVNKDNFCITYKGFMYHIHSSPRHQEFSAKEKKTVLNVLAHMGVLGKVSVAEE</sequence>
<accession>A0ABP0NY75</accession>
<evidence type="ECO:0000313" key="2">
    <source>
        <dbReference type="Proteomes" id="UP001642464"/>
    </source>
</evidence>
<name>A0ABP0NY75_9DINO</name>
<comment type="caution">
    <text evidence="1">The sequence shown here is derived from an EMBL/GenBank/DDBJ whole genome shotgun (WGS) entry which is preliminary data.</text>
</comment>
<dbReference type="Proteomes" id="UP001642464">
    <property type="component" value="Unassembled WGS sequence"/>
</dbReference>
<gene>
    <name evidence="1" type="ORF">SCF082_LOCUS34477</name>
</gene>
<keyword evidence="2" id="KW-1185">Reference proteome</keyword>
<evidence type="ECO:0000313" key="1">
    <source>
        <dbReference type="EMBL" id="CAK9068489.1"/>
    </source>
</evidence>
<dbReference type="EMBL" id="CAXAMM010031668">
    <property type="protein sequence ID" value="CAK9068489.1"/>
    <property type="molecule type" value="Genomic_DNA"/>
</dbReference>
<protein>
    <submittedName>
        <fullName evidence="1">Uncharacterized protein</fullName>
    </submittedName>
</protein>
<reference evidence="1 2" key="1">
    <citation type="submission" date="2024-02" db="EMBL/GenBank/DDBJ databases">
        <authorList>
            <person name="Chen Y."/>
            <person name="Shah S."/>
            <person name="Dougan E. K."/>
            <person name="Thang M."/>
            <person name="Chan C."/>
        </authorList>
    </citation>
    <scope>NUCLEOTIDE SEQUENCE [LARGE SCALE GENOMIC DNA]</scope>
</reference>
<proteinExistence type="predicted"/>
<organism evidence="1 2">
    <name type="scientific">Durusdinium trenchii</name>
    <dbReference type="NCBI Taxonomy" id="1381693"/>
    <lineage>
        <taxon>Eukaryota</taxon>
        <taxon>Sar</taxon>
        <taxon>Alveolata</taxon>
        <taxon>Dinophyceae</taxon>
        <taxon>Suessiales</taxon>
        <taxon>Symbiodiniaceae</taxon>
        <taxon>Durusdinium</taxon>
    </lineage>
</organism>